<dbReference type="EMBL" id="LIAE01007117">
    <property type="protein sequence ID" value="PAV81839.1"/>
    <property type="molecule type" value="Genomic_DNA"/>
</dbReference>
<name>A0A2A2L6N5_9BILA</name>
<dbReference type="Gene3D" id="1.10.510.10">
    <property type="entry name" value="Transferase(Phosphotransferase) domain 1"/>
    <property type="match status" value="1"/>
</dbReference>
<comment type="catalytic activity">
    <reaction evidence="10 14">
        <text>L-seryl-[protein] + ATP = O-phospho-L-seryl-[protein] + ADP + H(+)</text>
        <dbReference type="Rhea" id="RHEA:17989"/>
        <dbReference type="Rhea" id="RHEA-COMP:9863"/>
        <dbReference type="Rhea" id="RHEA-COMP:11604"/>
        <dbReference type="ChEBI" id="CHEBI:15378"/>
        <dbReference type="ChEBI" id="CHEBI:29999"/>
        <dbReference type="ChEBI" id="CHEBI:30616"/>
        <dbReference type="ChEBI" id="CHEBI:83421"/>
        <dbReference type="ChEBI" id="CHEBI:456216"/>
        <dbReference type="EC" id="2.7.11.1"/>
    </reaction>
</comment>
<comment type="subcellular location">
    <subcellularLocation>
        <location evidence="1">Midbody</location>
    </subcellularLocation>
</comment>
<dbReference type="InterPro" id="IPR030616">
    <property type="entry name" value="Aur-like"/>
</dbReference>
<evidence type="ECO:0000256" key="1">
    <source>
        <dbReference type="ARBA" id="ARBA00004214"/>
    </source>
</evidence>
<dbReference type="PROSITE" id="PS00108">
    <property type="entry name" value="PROTEIN_KINASE_ST"/>
    <property type="match status" value="1"/>
</dbReference>
<dbReference type="SMART" id="SM00220">
    <property type="entry name" value="S_TKc"/>
    <property type="match status" value="1"/>
</dbReference>
<keyword evidence="3 14" id="KW-0808">Transferase</keyword>
<evidence type="ECO:0000256" key="13">
    <source>
        <dbReference type="PIRSR" id="PIRSR630616-3"/>
    </source>
</evidence>
<gene>
    <name evidence="17" type="ORF">WR25_20326</name>
</gene>
<feature type="binding site" evidence="12">
    <location>
        <begin position="42"/>
        <end position="44"/>
    </location>
    <ligand>
        <name>ATP</name>
        <dbReference type="ChEBI" id="CHEBI:30616"/>
    </ligand>
</feature>
<organism evidence="17 18">
    <name type="scientific">Diploscapter pachys</name>
    <dbReference type="NCBI Taxonomy" id="2018661"/>
    <lineage>
        <taxon>Eukaryota</taxon>
        <taxon>Metazoa</taxon>
        <taxon>Ecdysozoa</taxon>
        <taxon>Nematoda</taxon>
        <taxon>Chromadorea</taxon>
        <taxon>Rhabditida</taxon>
        <taxon>Rhabditina</taxon>
        <taxon>Rhabditomorpha</taxon>
        <taxon>Rhabditoidea</taxon>
        <taxon>Rhabditidae</taxon>
        <taxon>Diploscapter</taxon>
    </lineage>
</organism>
<reference evidence="17 18" key="1">
    <citation type="journal article" date="2017" name="Curr. Biol.">
        <title>Genome architecture and evolution of a unichromosomal asexual nematode.</title>
        <authorList>
            <person name="Fradin H."/>
            <person name="Zegar C."/>
            <person name="Gutwein M."/>
            <person name="Lucas J."/>
            <person name="Kovtun M."/>
            <person name="Corcoran D."/>
            <person name="Baugh L.R."/>
            <person name="Kiontke K."/>
            <person name="Gunsalus K."/>
            <person name="Fitch D.H."/>
            <person name="Piano F."/>
        </authorList>
    </citation>
    <scope>NUCLEOTIDE SEQUENCE [LARGE SCALE GENOMIC DNA]</scope>
    <source>
        <strain evidence="17">PF1309</strain>
    </source>
</reference>
<sequence length="259" mass="30271">MKSRVEHQLRREIEIQAHLRHPNILRMHTYFWDEKRIYLVLEYALGGEMYKLLQKKRRFDEPTAGKFMYEIADALVYCHSKNVIHRDIKPENLLIGSKGELKIADFGWSVHAPGNTRDTMCGTLDYLPPEMVTGQSHTAAVDLWAIGILCFEFLTGKPPFEADDQSKTYDNIKKLRMTYPSYVTEGARDLIKHLLQLEPRSRMPLSMVLEHRWIVTMVKKKTDMVEAEKAKLAEKHKAEERYRVNKQLNDSRQGPNLED</sequence>
<keyword evidence="8" id="KW-0469">Meiosis</keyword>
<evidence type="ECO:0000313" key="17">
    <source>
        <dbReference type="EMBL" id="PAV81839.1"/>
    </source>
</evidence>
<keyword evidence="5 14" id="KW-0418">Kinase</keyword>
<dbReference type="GO" id="GO:0000070">
    <property type="term" value="P:mitotic sister chromatid segregation"/>
    <property type="evidence" value="ECO:0007669"/>
    <property type="project" value="UniProtKB-ARBA"/>
</dbReference>
<proteinExistence type="inferred from homology"/>
<feature type="compositionally biased region" description="Polar residues" evidence="15">
    <location>
        <begin position="246"/>
        <end position="259"/>
    </location>
</feature>
<dbReference type="FunFam" id="3.30.200.20:FF:000042">
    <property type="entry name" value="Aurora kinase A"/>
    <property type="match status" value="1"/>
</dbReference>
<accession>A0A2A2L6N5</accession>
<evidence type="ECO:0000256" key="11">
    <source>
        <dbReference type="PIRSR" id="PIRSR630616-1"/>
    </source>
</evidence>
<dbReference type="OrthoDB" id="377346at2759"/>
<feature type="region of interest" description="Disordered" evidence="15">
    <location>
        <begin position="238"/>
        <end position="259"/>
    </location>
</feature>
<evidence type="ECO:0000256" key="10">
    <source>
        <dbReference type="ARBA" id="ARBA00048679"/>
    </source>
</evidence>
<dbReference type="PROSITE" id="PS50011">
    <property type="entry name" value="PROTEIN_KINASE_DOM"/>
    <property type="match status" value="1"/>
</dbReference>
<evidence type="ECO:0000256" key="5">
    <source>
        <dbReference type="ARBA" id="ARBA00022777"/>
    </source>
</evidence>
<dbReference type="GO" id="GO:0032506">
    <property type="term" value="P:cytokinetic process"/>
    <property type="evidence" value="ECO:0007669"/>
    <property type="project" value="UniProtKB-ARBA"/>
</dbReference>
<dbReference type="GO" id="GO:0030496">
    <property type="term" value="C:midbody"/>
    <property type="evidence" value="ECO:0007669"/>
    <property type="project" value="UniProtKB-SubCell"/>
</dbReference>
<evidence type="ECO:0000256" key="3">
    <source>
        <dbReference type="ARBA" id="ARBA00022679"/>
    </source>
</evidence>
<dbReference type="GO" id="GO:0005524">
    <property type="term" value="F:ATP binding"/>
    <property type="evidence" value="ECO:0007669"/>
    <property type="project" value="UniProtKB-UniRule"/>
</dbReference>
<keyword evidence="7" id="KW-0156">Chromatin regulator</keyword>
<dbReference type="PANTHER" id="PTHR24350">
    <property type="entry name" value="SERINE/THREONINE-PROTEIN KINASE IAL-RELATED"/>
    <property type="match status" value="1"/>
</dbReference>
<evidence type="ECO:0000259" key="16">
    <source>
        <dbReference type="PROSITE" id="PS50011"/>
    </source>
</evidence>
<evidence type="ECO:0000256" key="2">
    <source>
        <dbReference type="ARBA" id="ARBA00022527"/>
    </source>
</evidence>
<dbReference type="GO" id="GO:0004674">
    <property type="term" value="F:protein serine/threonine kinase activity"/>
    <property type="evidence" value="ECO:0007669"/>
    <property type="project" value="UniProtKB-KW"/>
</dbReference>
<feature type="domain" description="Protein kinase" evidence="16">
    <location>
        <begin position="1"/>
        <end position="214"/>
    </location>
</feature>
<feature type="binding site" evidence="12">
    <location>
        <position position="105"/>
    </location>
    <ligand>
        <name>ATP</name>
        <dbReference type="ChEBI" id="CHEBI:30616"/>
    </ligand>
</feature>
<evidence type="ECO:0000313" key="18">
    <source>
        <dbReference type="Proteomes" id="UP000218231"/>
    </source>
</evidence>
<dbReference type="EC" id="2.7.11.1" evidence="14"/>
<keyword evidence="2 14" id="KW-0723">Serine/threonine-protein kinase</keyword>
<keyword evidence="6 12" id="KW-0067">ATP-binding</keyword>
<dbReference type="FunFam" id="1.10.510.10:FF:000235">
    <property type="entry name" value="Serine/threonine-protein kinase ark1"/>
    <property type="match status" value="1"/>
</dbReference>
<dbReference type="GO" id="GO:0051321">
    <property type="term" value="P:meiotic cell cycle"/>
    <property type="evidence" value="ECO:0007669"/>
    <property type="project" value="UniProtKB-KW"/>
</dbReference>
<dbReference type="SUPFAM" id="SSF56112">
    <property type="entry name" value="Protein kinase-like (PK-like)"/>
    <property type="match status" value="1"/>
</dbReference>
<keyword evidence="18" id="KW-1185">Reference proteome</keyword>
<keyword evidence="4 12" id="KW-0547">Nucleotide-binding</keyword>
<evidence type="ECO:0000256" key="8">
    <source>
        <dbReference type="ARBA" id="ARBA00023254"/>
    </source>
</evidence>
<dbReference type="GO" id="GO:0006325">
    <property type="term" value="P:chromatin organization"/>
    <property type="evidence" value="ECO:0007669"/>
    <property type="project" value="UniProtKB-KW"/>
</dbReference>
<dbReference type="CDD" id="cd14007">
    <property type="entry name" value="STKc_Aurora"/>
    <property type="match status" value="1"/>
</dbReference>
<dbReference type="STRING" id="2018661.A0A2A2L6N5"/>
<dbReference type="Pfam" id="PF00069">
    <property type="entry name" value="Pkinase"/>
    <property type="match status" value="1"/>
</dbReference>
<feature type="cross-link" description="Glycyl lysine isopeptide (Lys-Gly) (interchain with G-Cter in SUMO2)" evidence="13">
    <location>
        <position position="89"/>
    </location>
</feature>
<evidence type="ECO:0000256" key="14">
    <source>
        <dbReference type="RuleBase" id="RU367134"/>
    </source>
</evidence>
<evidence type="ECO:0000256" key="4">
    <source>
        <dbReference type="ARBA" id="ARBA00022741"/>
    </source>
</evidence>
<feature type="binding site" evidence="12">
    <location>
        <begin position="91"/>
        <end position="92"/>
    </location>
    <ligand>
        <name>ATP</name>
        <dbReference type="ChEBI" id="CHEBI:30616"/>
    </ligand>
</feature>
<dbReference type="InterPro" id="IPR011009">
    <property type="entry name" value="Kinase-like_dom_sf"/>
</dbReference>
<comment type="caution">
    <text evidence="17">The sequence shown here is derived from an EMBL/GenBank/DDBJ whole genome shotgun (WGS) entry which is preliminary data.</text>
</comment>
<dbReference type="InterPro" id="IPR008271">
    <property type="entry name" value="Ser/Thr_kinase_AS"/>
</dbReference>
<feature type="active site" description="Proton acceptor" evidence="11">
    <location>
        <position position="87"/>
    </location>
</feature>
<comment type="catalytic activity">
    <reaction evidence="9 14">
        <text>L-threonyl-[protein] + ATP = O-phospho-L-threonyl-[protein] + ADP + H(+)</text>
        <dbReference type="Rhea" id="RHEA:46608"/>
        <dbReference type="Rhea" id="RHEA-COMP:11060"/>
        <dbReference type="Rhea" id="RHEA-COMP:11605"/>
        <dbReference type="ChEBI" id="CHEBI:15378"/>
        <dbReference type="ChEBI" id="CHEBI:30013"/>
        <dbReference type="ChEBI" id="CHEBI:30616"/>
        <dbReference type="ChEBI" id="CHEBI:61977"/>
        <dbReference type="ChEBI" id="CHEBI:456216"/>
        <dbReference type="EC" id="2.7.11.1"/>
    </reaction>
</comment>
<evidence type="ECO:0000256" key="12">
    <source>
        <dbReference type="PIRSR" id="PIRSR630616-2"/>
    </source>
</evidence>
<comment type="similarity">
    <text evidence="14">Belongs to the protein kinase superfamily. Ser/Thr protein kinase family. Aurora subfamily.</text>
</comment>
<dbReference type="AlphaFoldDB" id="A0A2A2L6N5"/>
<evidence type="ECO:0000256" key="15">
    <source>
        <dbReference type="SAM" id="MobiDB-lite"/>
    </source>
</evidence>
<dbReference type="GO" id="GO:0030261">
    <property type="term" value="P:chromosome condensation"/>
    <property type="evidence" value="ECO:0007669"/>
    <property type="project" value="UniProtKB-ARBA"/>
</dbReference>
<evidence type="ECO:0000256" key="6">
    <source>
        <dbReference type="ARBA" id="ARBA00022840"/>
    </source>
</evidence>
<protein>
    <recommendedName>
        <fullName evidence="14">Aurora kinase</fullName>
        <ecNumber evidence="14">2.7.11.1</ecNumber>
    </recommendedName>
</protein>
<evidence type="ECO:0000256" key="9">
    <source>
        <dbReference type="ARBA" id="ARBA00047899"/>
    </source>
</evidence>
<dbReference type="Proteomes" id="UP000218231">
    <property type="component" value="Unassembled WGS sequence"/>
</dbReference>
<dbReference type="InterPro" id="IPR000719">
    <property type="entry name" value="Prot_kinase_dom"/>
</dbReference>
<evidence type="ECO:0000256" key="7">
    <source>
        <dbReference type="ARBA" id="ARBA00022853"/>
    </source>
</evidence>